<organism evidence="1 2">
    <name type="scientific">Flavobacterium tagetis</name>
    <dbReference type="NCBI Taxonomy" id="2801336"/>
    <lineage>
        <taxon>Bacteria</taxon>
        <taxon>Pseudomonadati</taxon>
        <taxon>Bacteroidota</taxon>
        <taxon>Flavobacteriia</taxon>
        <taxon>Flavobacteriales</taxon>
        <taxon>Flavobacteriaceae</taxon>
        <taxon>Flavobacterium</taxon>
    </lineage>
</organism>
<dbReference type="RefSeq" id="WP_202000442.1">
    <property type="nucleotide sequence ID" value="NZ_JAERSF010000002.1"/>
</dbReference>
<protein>
    <submittedName>
        <fullName evidence="1">Uncharacterized protein</fullName>
    </submittedName>
</protein>
<dbReference type="EMBL" id="JAERSF010000002">
    <property type="protein sequence ID" value="MBL0736971.1"/>
    <property type="molecule type" value="Genomic_DNA"/>
</dbReference>
<reference evidence="1 2" key="1">
    <citation type="submission" date="2021-01" db="EMBL/GenBank/DDBJ databases">
        <title>Genome seq and assembly of Flavobacterium sp. GN10.</title>
        <authorList>
            <person name="Chhetri G."/>
        </authorList>
    </citation>
    <scope>NUCLEOTIDE SEQUENCE [LARGE SCALE GENOMIC DNA]</scope>
    <source>
        <strain evidence="1 2">GN10</strain>
    </source>
</reference>
<comment type="caution">
    <text evidence="1">The sequence shown here is derived from an EMBL/GenBank/DDBJ whole genome shotgun (WGS) entry which is preliminary data.</text>
</comment>
<gene>
    <name evidence="1" type="ORF">JI750_08765</name>
</gene>
<sequence length="90" mass="10713">MGYNFYNTEEEILYLNNSSEYDTLSVFKFCANNLHRINERIKNGETIKIIENLGKEYAKTYIIENTTDFKKWVEKIYNGGFEDYLETGMK</sequence>
<proteinExistence type="predicted"/>
<evidence type="ECO:0000313" key="1">
    <source>
        <dbReference type="EMBL" id="MBL0736971.1"/>
    </source>
</evidence>
<keyword evidence="2" id="KW-1185">Reference proteome</keyword>
<name>A0ABS1KFP9_9FLAO</name>
<accession>A0ABS1KFP9</accession>
<dbReference type="Proteomes" id="UP000603728">
    <property type="component" value="Unassembled WGS sequence"/>
</dbReference>
<evidence type="ECO:0000313" key="2">
    <source>
        <dbReference type="Proteomes" id="UP000603728"/>
    </source>
</evidence>